<keyword evidence="4" id="KW-0949">S-adenosyl-L-methionine</keyword>
<dbReference type="Proteomes" id="UP001500051">
    <property type="component" value="Unassembled WGS sequence"/>
</dbReference>
<protein>
    <submittedName>
        <fullName evidence="6">Class I SAM-dependent methyltransferase</fullName>
    </submittedName>
</protein>
<feature type="domain" description="Ribosomal RNA adenine methylase transferase N-terminal" evidence="5">
    <location>
        <begin position="28"/>
        <end position="153"/>
    </location>
</feature>
<dbReference type="InterPro" id="IPR013216">
    <property type="entry name" value="Methyltransf_11"/>
</dbReference>
<dbReference type="GO" id="GO:0008168">
    <property type="term" value="F:methyltransferase activity"/>
    <property type="evidence" value="ECO:0007669"/>
    <property type="project" value="UniProtKB-KW"/>
</dbReference>
<dbReference type="SUPFAM" id="SSF53335">
    <property type="entry name" value="S-adenosyl-L-methionine-dependent methyltransferases"/>
    <property type="match status" value="1"/>
</dbReference>
<accession>A0ABP7D7R9</accession>
<dbReference type="EMBL" id="BAAAYX010000004">
    <property type="protein sequence ID" value="GAA3700808.1"/>
    <property type="molecule type" value="Genomic_DNA"/>
</dbReference>
<dbReference type="InterPro" id="IPR029063">
    <property type="entry name" value="SAM-dependent_MTases_sf"/>
</dbReference>
<organism evidence="6 7">
    <name type="scientific">Microlunatus aurantiacus</name>
    <dbReference type="NCBI Taxonomy" id="446786"/>
    <lineage>
        <taxon>Bacteria</taxon>
        <taxon>Bacillati</taxon>
        <taxon>Actinomycetota</taxon>
        <taxon>Actinomycetes</taxon>
        <taxon>Propionibacteriales</taxon>
        <taxon>Propionibacteriaceae</taxon>
        <taxon>Microlunatus</taxon>
    </lineage>
</organism>
<dbReference type="GO" id="GO:0032259">
    <property type="term" value="P:methylation"/>
    <property type="evidence" value="ECO:0007669"/>
    <property type="project" value="UniProtKB-KW"/>
</dbReference>
<dbReference type="PANTHER" id="PTHR44942:SF4">
    <property type="entry name" value="METHYLTRANSFERASE TYPE 11 DOMAIN-CONTAINING PROTEIN"/>
    <property type="match status" value="1"/>
</dbReference>
<comment type="similarity">
    <text evidence="1">Belongs to the methyltransferase superfamily.</text>
</comment>
<evidence type="ECO:0000259" key="5">
    <source>
        <dbReference type="SMART" id="SM00650"/>
    </source>
</evidence>
<comment type="caution">
    <text evidence="6">The sequence shown here is derived from an EMBL/GenBank/DDBJ whole genome shotgun (WGS) entry which is preliminary data.</text>
</comment>
<dbReference type="SMART" id="SM00650">
    <property type="entry name" value="rADc"/>
    <property type="match status" value="1"/>
</dbReference>
<dbReference type="Pfam" id="PF08241">
    <property type="entry name" value="Methyltransf_11"/>
    <property type="match status" value="1"/>
</dbReference>
<name>A0ABP7D7R9_9ACTN</name>
<gene>
    <name evidence="6" type="ORF">GCM10022204_17000</name>
</gene>
<reference evidence="7" key="1">
    <citation type="journal article" date="2019" name="Int. J. Syst. Evol. Microbiol.">
        <title>The Global Catalogue of Microorganisms (GCM) 10K type strain sequencing project: providing services to taxonomists for standard genome sequencing and annotation.</title>
        <authorList>
            <consortium name="The Broad Institute Genomics Platform"/>
            <consortium name="The Broad Institute Genome Sequencing Center for Infectious Disease"/>
            <person name="Wu L."/>
            <person name="Ma J."/>
        </authorList>
    </citation>
    <scope>NUCLEOTIDE SEQUENCE [LARGE SCALE GENOMIC DNA]</scope>
    <source>
        <strain evidence="7">JCM 16548</strain>
    </source>
</reference>
<keyword evidence="3" id="KW-0808">Transferase</keyword>
<keyword evidence="7" id="KW-1185">Reference proteome</keyword>
<evidence type="ECO:0000256" key="3">
    <source>
        <dbReference type="ARBA" id="ARBA00022679"/>
    </source>
</evidence>
<evidence type="ECO:0000256" key="2">
    <source>
        <dbReference type="ARBA" id="ARBA00022603"/>
    </source>
</evidence>
<dbReference type="Gene3D" id="3.40.50.150">
    <property type="entry name" value="Vaccinia Virus protein VP39"/>
    <property type="match status" value="1"/>
</dbReference>
<dbReference type="RefSeq" id="WP_344811894.1">
    <property type="nucleotide sequence ID" value="NZ_BAAAYX010000004.1"/>
</dbReference>
<dbReference type="InterPro" id="IPR020598">
    <property type="entry name" value="rRNA_Ade_methylase_Trfase_N"/>
</dbReference>
<dbReference type="CDD" id="cd02440">
    <property type="entry name" value="AdoMet_MTases"/>
    <property type="match status" value="1"/>
</dbReference>
<evidence type="ECO:0000256" key="1">
    <source>
        <dbReference type="ARBA" id="ARBA00008361"/>
    </source>
</evidence>
<evidence type="ECO:0000313" key="6">
    <source>
        <dbReference type="EMBL" id="GAA3700808.1"/>
    </source>
</evidence>
<dbReference type="PANTHER" id="PTHR44942">
    <property type="entry name" value="METHYLTRANSF_11 DOMAIN-CONTAINING PROTEIN"/>
    <property type="match status" value="1"/>
</dbReference>
<sequence>MTDAELRRIFDEDARLYDRARPDYPPALIADLVELTGLGPGSRVVEIGPGTGQATRALAATGAAVTAIELGPELAAVLRENVRGSEVEVVTGAFEDWTPPEPVDLVASFTAWHWVDRAVRADRVRSALRPGGWLATVTTAHVRGGTVDFFSRAQECYLRWDPATDPDEPFLSPDELPEVVDEIDDDQRFAPAVRRRHVRDLTYTADDYLAVLGTYSGHRALPPRRRDGLLRCLRTLIDDRHGGTITKSYLHELRVARVRDR</sequence>
<keyword evidence="2 6" id="KW-0489">Methyltransferase</keyword>
<dbReference type="InterPro" id="IPR051052">
    <property type="entry name" value="Diverse_substrate_MTase"/>
</dbReference>
<evidence type="ECO:0000256" key="4">
    <source>
        <dbReference type="ARBA" id="ARBA00022691"/>
    </source>
</evidence>
<proteinExistence type="inferred from homology"/>
<evidence type="ECO:0000313" key="7">
    <source>
        <dbReference type="Proteomes" id="UP001500051"/>
    </source>
</evidence>